<proteinExistence type="predicted"/>
<protein>
    <submittedName>
        <fullName evidence="2">Uncharacterized protein</fullName>
    </submittedName>
</protein>
<dbReference type="Proteomes" id="UP000836841">
    <property type="component" value="Unassembled WGS sequence"/>
</dbReference>
<keyword evidence="3" id="KW-1185">Reference proteome</keyword>
<dbReference type="PANTHER" id="PTHR31949:SF20">
    <property type="entry name" value="OS01G0141900 PROTEIN"/>
    <property type="match status" value="1"/>
</dbReference>
<feature type="region of interest" description="Disordered" evidence="1">
    <location>
        <begin position="44"/>
        <end position="92"/>
    </location>
</feature>
<evidence type="ECO:0000313" key="3">
    <source>
        <dbReference type="Proteomes" id="UP000836841"/>
    </source>
</evidence>
<evidence type="ECO:0000313" key="2">
    <source>
        <dbReference type="EMBL" id="CAH2040990.1"/>
    </source>
</evidence>
<dbReference type="PANTHER" id="PTHR31949">
    <property type="entry name" value="GASTRIC MUCIN-LIKE PROTEIN"/>
    <property type="match status" value="1"/>
</dbReference>
<sequence length="92" mass="10728">MQTSLKPRQQVGRLRTSIIKEKEEELALFLEMRKREKERDDLLLQNPEEFDASHGLKRGTSPIFNNASSTPARKTVTDDFLNSDSDKNDYDW</sequence>
<gene>
    <name evidence="2" type="ORF">TAV2_LOCUS4293</name>
</gene>
<dbReference type="GO" id="GO:0043622">
    <property type="term" value="P:cortical microtubule organization"/>
    <property type="evidence" value="ECO:0007669"/>
    <property type="project" value="TreeGrafter"/>
</dbReference>
<name>A0AAU9RFG1_THLAR</name>
<evidence type="ECO:0000256" key="1">
    <source>
        <dbReference type="SAM" id="MobiDB-lite"/>
    </source>
</evidence>
<organism evidence="2 3">
    <name type="scientific">Thlaspi arvense</name>
    <name type="common">Field penny-cress</name>
    <dbReference type="NCBI Taxonomy" id="13288"/>
    <lineage>
        <taxon>Eukaryota</taxon>
        <taxon>Viridiplantae</taxon>
        <taxon>Streptophyta</taxon>
        <taxon>Embryophyta</taxon>
        <taxon>Tracheophyta</taxon>
        <taxon>Spermatophyta</taxon>
        <taxon>Magnoliopsida</taxon>
        <taxon>eudicotyledons</taxon>
        <taxon>Gunneridae</taxon>
        <taxon>Pentapetalae</taxon>
        <taxon>rosids</taxon>
        <taxon>malvids</taxon>
        <taxon>Brassicales</taxon>
        <taxon>Brassicaceae</taxon>
        <taxon>Thlaspideae</taxon>
        <taxon>Thlaspi</taxon>
    </lineage>
</organism>
<dbReference type="GO" id="GO:0055028">
    <property type="term" value="C:cortical microtubule"/>
    <property type="evidence" value="ECO:0007669"/>
    <property type="project" value="TreeGrafter"/>
</dbReference>
<reference evidence="2 3" key="1">
    <citation type="submission" date="2022-03" db="EMBL/GenBank/DDBJ databases">
        <authorList>
            <person name="Nunn A."/>
            <person name="Chopra R."/>
            <person name="Nunn A."/>
            <person name="Contreras Garrido A."/>
        </authorList>
    </citation>
    <scope>NUCLEOTIDE SEQUENCE [LARGE SCALE GENOMIC DNA]</scope>
</reference>
<comment type="caution">
    <text evidence="2">The sequence shown here is derived from an EMBL/GenBank/DDBJ whole genome shotgun (WGS) entry which is preliminary data.</text>
</comment>
<accession>A0AAU9RFG1</accession>
<feature type="compositionally biased region" description="Polar residues" evidence="1">
    <location>
        <begin position="62"/>
        <end position="72"/>
    </location>
</feature>
<dbReference type="AlphaFoldDB" id="A0AAU9RFG1"/>
<dbReference type="EMBL" id="CAJVSB020000055">
    <property type="protein sequence ID" value="CAH2040990.1"/>
    <property type="molecule type" value="Genomic_DNA"/>
</dbReference>